<dbReference type="RefSeq" id="WP_144975660.1">
    <property type="nucleotide sequence ID" value="NZ_CP036289.1"/>
</dbReference>
<evidence type="ECO:0000259" key="3">
    <source>
        <dbReference type="Pfam" id="PF00724"/>
    </source>
</evidence>
<dbReference type="SUPFAM" id="SSF51395">
    <property type="entry name" value="FMN-linked oxidoreductases"/>
    <property type="match status" value="1"/>
</dbReference>
<dbReference type="Pfam" id="PF00724">
    <property type="entry name" value="Oxidored_FMN"/>
    <property type="match status" value="1"/>
</dbReference>
<keyword evidence="5" id="KW-1185">Reference proteome</keyword>
<dbReference type="InterPro" id="IPR051799">
    <property type="entry name" value="NADH_flavin_oxidoreductase"/>
</dbReference>
<keyword evidence="2 4" id="KW-0560">Oxidoreductase</keyword>
<evidence type="ECO:0000256" key="1">
    <source>
        <dbReference type="ARBA" id="ARBA00022630"/>
    </source>
</evidence>
<evidence type="ECO:0000313" key="5">
    <source>
        <dbReference type="Proteomes" id="UP000318626"/>
    </source>
</evidence>
<dbReference type="EMBL" id="CP036289">
    <property type="protein sequence ID" value="QDU77053.1"/>
    <property type="molecule type" value="Genomic_DNA"/>
</dbReference>
<dbReference type="PANTHER" id="PTHR43656:SF2">
    <property type="entry name" value="BINDING OXIDOREDUCTASE, PUTATIVE (AFU_ORTHOLOGUE AFUA_2G08260)-RELATED"/>
    <property type="match status" value="1"/>
</dbReference>
<organism evidence="4 5">
    <name type="scientific">Bremerella volcania</name>
    <dbReference type="NCBI Taxonomy" id="2527984"/>
    <lineage>
        <taxon>Bacteria</taxon>
        <taxon>Pseudomonadati</taxon>
        <taxon>Planctomycetota</taxon>
        <taxon>Planctomycetia</taxon>
        <taxon>Pirellulales</taxon>
        <taxon>Pirellulaceae</taxon>
        <taxon>Bremerella</taxon>
    </lineage>
</organism>
<dbReference type="InterPro" id="IPR013785">
    <property type="entry name" value="Aldolase_TIM"/>
</dbReference>
<keyword evidence="1" id="KW-0285">Flavoprotein</keyword>
<feature type="domain" description="NADH:flavin oxidoreductase/NADH oxidase N-terminal" evidence="3">
    <location>
        <begin position="46"/>
        <end position="277"/>
    </location>
</feature>
<dbReference type="GO" id="GO:0010181">
    <property type="term" value="F:FMN binding"/>
    <property type="evidence" value="ECO:0007669"/>
    <property type="project" value="InterPro"/>
</dbReference>
<proteinExistence type="predicted"/>
<gene>
    <name evidence="4" type="primary">namA</name>
    <name evidence="4" type="ORF">Pan97_41130</name>
</gene>
<dbReference type="KEGG" id="bvo:Pan97_41130"/>
<evidence type="ECO:0000256" key="2">
    <source>
        <dbReference type="ARBA" id="ARBA00023002"/>
    </source>
</evidence>
<protein>
    <submittedName>
        <fullName evidence="4">NADPH dehydrogenase</fullName>
        <ecNumber evidence="4">1.6.99.1</ecNumber>
    </submittedName>
</protein>
<dbReference type="AlphaFoldDB" id="A0A518CCV0"/>
<dbReference type="EC" id="1.6.99.1" evidence="4"/>
<evidence type="ECO:0000313" key="4">
    <source>
        <dbReference type="EMBL" id="QDU77053.1"/>
    </source>
</evidence>
<dbReference type="InterPro" id="IPR001155">
    <property type="entry name" value="OxRdtase_FMN_N"/>
</dbReference>
<dbReference type="Gene3D" id="3.20.20.70">
    <property type="entry name" value="Aldolase class I"/>
    <property type="match status" value="1"/>
</dbReference>
<accession>A0A518CCV0</accession>
<sequence length="484" mass="53846">MSDRFIKVAQLKTVEAFRDRLTQLGLSLPCDDSILTRDQGSPMAAPLPTEGFTIGNRWCIHPMEGWDANTDGSPTEFTIRRWENFGRSGAKLIWGGEAAAVQEDGRANPNQTLGTESNRFGLEKLYDSLVNAHKNEIGDPSDLMIGLQLTHSGRYSRPNQKQIAEPRIAYHHPILDARVGIDSDDDRAIWTDAELYQLIENYVTSAKIAQQLGFHFVDVKCCHGYLLHEFLSARSRAGEFGGDFEGRTRLLLTIIRRIQQECPGLMIGVRLSVFDLIPFHAGLEAGEPIDFQDLLPYEYGFGVNAENPLEMDLSEPIRLIKLLHESGVFSVNLSAGSPYYNPHIQRPAIFPPSDGYPPPEDPLVGVARQVEAVREVKNAVPEMMMVGTGYTYLQEYLPHVAQAVVRAGWVDSVGLGRMVLSLPELPQVTLEEGSMPRKKVCRTFSDCTSAPRNGIISGCYPLDPFYKKLPEFQQLKDAKSAAAK</sequence>
<dbReference type="Proteomes" id="UP000318626">
    <property type="component" value="Chromosome"/>
</dbReference>
<dbReference type="GO" id="GO:0003959">
    <property type="term" value="F:NADPH dehydrogenase activity"/>
    <property type="evidence" value="ECO:0007669"/>
    <property type="project" value="UniProtKB-EC"/>
</dbReference>
<dbReference type="PANTHER" id="PTHR43656">
    <property type="entry name" value="BINDING OXIDOREDUCTASE, PUTATIVE (AFU_ORTHOLOGUE AFUA_2G08260)-RELATED"/>
    <property type="match status" value="1"/>
</dbReference>
<dbReference type="OrthoDB" id="9772736at2"/>
<name>A0A518CCV0_9BACT</name>
<reference evidence="5" key="1">
    <citation type="submission" date="2019-02" db="EMBL/GenBank/DDBJ databases">
        <title>Deep-cultivation of Planctomycetes and their phenomic and genomic characterization uncovers novel biology.</title>
        <authorList>
            <person name="Wiegand S."/>
            <person name="Jogler M."/>
            <person name="Boedeker C."/>
            <person name="Pinto D."/>
            <person name="Vollmers J."/>
            <person name="Rivas-Marin E."/>
            <person name="Kohn T."/>
            <person name="Peeters S.H."/>
            <person name="Heuer A."/>
            <person name="Rast P."/>
            <person name="Oberbeckmann S."/>
            <person name="Bunk B."/>
            <person name="Jeske O."/>
            <person name="Meyerdierks A."/>
            <person name="Storesund J.E."/>
            <person name="Kallscheuer N."/>
            <person name="Luecker S."/>
            <person name="Lage O.M."/>
            <person name="Pohl T."/>
            <person name="Merkel B.J."/>
            <person name="Hornburger P."/>
            <person name="Mueller R.-W."/>
            <person name="Bruemmer F."/>
            <person name="Labrenz M."/>
            <person name="Spormann A.M."/>
            <person name="Op den Camp H."/>
            <person name="Overmann J."/>
            <person name="Amann R."/>
            <person name="Jetten M.S.M."/>
            <person name="Mascher T."/>
            <person name="Medema M.H."/>
            <person name="Devos D.P."/>
            <person name="Kaster A.-K."/>
            <person name="Ovreas L."/>
            <person name="Rohde M."/>
            <person name="Galperin M.Y."/>
            <person name="Jogler C."/>
        </authorList>
    </citation>
    <scope>NUCLEOTIDE SEQUENCE [LARGE SCALE GENOMIC DNA]</scope>
    <source>
        <strain evidence="5">Pan97</strain>
    </source>
</reference>